<name>A0ABP6LVP8_9MICC</name>
<keyword evidence="3" id="KW-1185">Reference proteome</keyword>
<evidence type="ECO:0000256" key="1">
    <source>
        <dbReference type="SAM" id="MobiDB-lite"/>
    </source>
</evidence>
<gene>
    <name evidence="2" type="ORF">GCM10010529_15530</name>
</gene>
<evidence type="ECO:0000313" key="3">
    <source>
        <dbReference type="Proteomes" id="UP001500236"/>
    </source>
</evidence>
<proteinExistence type="predicted"/>
<feature type="compositionally biased region" description="Basic and acidic residues" evidence="1">
    <location>
        <begin position="1"/>
        <end position="18"/>
    </location>
</feature>
<reference evidence="3" key="1">
    <citation type="journal article" date="2019" name="Int. J. Syst. Evol. Microbiol.">
        <title>The Global Catalogue of Microorganisms (GCM) 10K type strain sequencing project: providing services to taxonomists for standard genome sequencing and annotation.</title>
        <authorList>
            <consortium name="The Broad Institute Genomics Platform"/>
            <consortium name="The Broad Institute Genome Sequencing Center for Infectious Disease"/>
            <person name="Wu L."/>
            <person name="Ma J."/>
        </authorList>
    </citation>
    <scope>NUCLEOTIDE SEQUENCE [LARGE SCALE GENOMIC DNA]</scope>
    <source>
        <strain evidence="3">JCM 14309</strain>
    </source>
</reference>
<comment type="caution">
    <text evidence="2">The sequence shown here is derived from an EMBL/GenBank/DDBJ whole genome shotgun (WGS) entry which is preliminary data.</text>
</comment>
<dbReference type="Proteomes" id="UP001500236">
    <property type="component" value="Unassembled WGS sequence"/>
</dbReference>
<organism evidence="2 3">
    <name type="scientific">Nesterenkonia aethiopica</name>
    <dbReference type="NCBI Taxonomy" id="269144"/>
    <lineage>
        <taxon>Bacteria</taxon>
        <taxon>Bacillati</taxon>
        <taxon>Actinomycetota</taxon>
        <taxon>Actinomycetes</taxon>
        <taxon>Micrococcales</taxon>
        <taxon>Micrococcaceae</taxon>
        <taxon>Nesterenkonia</taxon>
    </lineage>
</organism>
<protein>
    <submittedName>
        <fullName evidence="2">Uncharacterized protein</fullName>
    </submittedName>
</protein>
<evidence type="ECO:0000313" key="2">
    <source>
        <dbReference type="EMBL" id="GAA3063178.1"/>
    </source>
</evidence>
<feature type="region of interest" description="Disordered" evidence="1">
    <location>
        <begin position="1"/>
        <end position="23"/>
    </location>
</feature>
<dbReference type="EMBL" id="BAAAVT010000008">
    <property type="protein sequence ID" value="GAA3063178.1"/>
    <property type="molecule type" value="Genomic_DNA"/>
</dbReference>
<sequence>MRTSHAADARHSGADMRGSDPSTVDGIALPLTITVKAAHHCWSAVGEQSYPDVTDQKGPDDLLRRLL</sequence>
<accession>A0ABP6LVP8</accession>